<gene>
    <name evidence="4" type="ORF">SAMN04489834_2477</name>
</gene>
<dbReference type="Pfam" id="PF02720">
    <property type="entry name" value="DUF222"/>
    <property type="match status" value="1"/>
</dbReference>
<dbReference type="CDD" id="cd00085">
    <property type="entry name" value="HNHc"/>
    <property type="match status" value="1"/>
</dbReference>
<dbReference type="InterPro" id="IPR003870">
    <property type="entry name" value="DUF222"/>
</dbReference>
<dbReference type="SMART" id="SM00507">
    <property type="entry name" value="HNHc"/>
    <property type="match status" value="1"/>
</dbReference>
<dbReference type="EMBL" id="LT629742">
    <property type="protein sequence ID" value="SDS93904.1"/>
    <property type="molecule type" value="Genomic_DNA"/>
</dbReference>
<proteinExistence type="inferred from homology"/>
<dbReference type="AlphaFoldDB" id="A0A1H1W9Y8"/>
<feature type="region of interest" description="Disordered" evidence="2">
    <location>
        <begin position="235"/>
        <end position="256"/>
    </location>
</feature>
<dbReference type="InterPro" id="IPR002711">
    <property type="entry name" value="HNH"/>
</dbReference>
<evidence type="ECO:0000256" key="2">
    <source>
        <dbReference type="SAM" id="MobiDB-lite"/>
    </source>
</evidence>
<evidence type="ECO:0000313" key="5">
    <source>
        <dbReference type="Proteomes" id="UP000181956"/>
    </source>
</evidence>
<evidence type="ECO:0000313" key="4">
    <source>
        <dbReference type="EMBL" id="SDS93904.1"/>
    </source>
</evidence>
<name>A0A1H1W9Y8_9MICO</name>
<dbReference type="GO" id="GO:0004519">
    <property type="term" value="F:endonuclease activity"/>
    <property type="evidence" value="ECO:0007669"/>
    <property type="project" value="UniProtKB-KW"/>
</dbReference>
<dbReference type="GO" id="GO:0008270">
    <property type="term" value="F:zinc ion binding"/>
    <property type="evidence" value="ECO:0007669"/>
    <property type="project" value="InterPro"/>
</dbReference>
<protein>
    <submittedName>
        <fullName evidence="4">HNH endonuclease</fullName>
    </submittedName>
</protein>
<dbReference type="Proteomes" id="UP000181956">
    <property type="component" value="Chromosome I"/>
</dbReference>
<dbReference type="InterPro" id="IPR003615">
    <property type="entry name" value="HNH_nuc"/>
</dbReference>
<dbReference type="Gene3D" id="1.10.30.50">
    <property type="match status" value="1"/>
</dbReference>
<reference evidence="5" key="1">
    <citation type="submission" date="2016-10" db="EMBL/GenBank/DDBJ databases">
        <authorList>
            <person name="Varghese N."/>
            <person name="Submissions S."/>
        </authorList>
    </citation>
    <scope>NUCLEOTIDE SEQUENCE [LARGE SCALE GENOMIC DNA]</scope>
    <source>
        <strain evidence="5">DSM 21772</strain>
    </source>
</reference>
<keyword evidence="4" id="KW-0255">Endonuclease</keyword>
<evidence type="ECO:0000256" key="1">
    <source>
        <dbReference type="ARBA" id="ARBA00023450"/>
    </source>
</evidence>
<keyword evidence="4" id="KW-0540">Nuclease</keyword>
<dbReference type="GO" id="GO:0003676">
    <property type="term" value="F:nucleic acid binding"/>
    <property type="evidence" value="ECO:0007669"/>
    <property type="project" value="InterPro"/>
</dbReference>
<organism evidence="4 5">
    <name type="scientific">Microterricola viridarii</name>
    <dbReference type="NCBI Taxonomy" id="412690"/>
    <lineage>
        <taxon>Bacteria</taxon>
        <taxon>Bacillati</taxon>
        <taxon>Actinomycetota</taxon>
        <taxon>Actinomycetes</taxon>
        <taxon>Micrococcales</taxon>
        <taxon>Microbacteriaceae</taxon>
        <taxon>Microterricola</taxon>
    </lineage>
</organism>
<keyword evidence="5" id="KW-1185">Reference proteome</keyword>
<comment type="similarity">
    <text evidence="1">Belongs to the Rv1128c/1148c/1588c/1702c/1945/3466 family.</text>
</comment>
<dbReference type="Pfam" id="PF01844">
    <property type="entry name" value="HNH"/>
    <property type="match status" value="1"/>
</dbReference>
<dbReference type="STRING" id="412690.SAMN04489834_2477"/>
<evidence type="ECO:0000259" key="3">
    <source>
        <dbReference type="SMART" id="SM00507"/>
    </source>
</evidence>
<feature type="compositionally biased region" description="Basic and acidic residues" evidence="2">
    <location>
        <begin position="235"/>
        <end position="247"/>
    </location>
</feature>
<feature type="domain" description="HNH nuclease" evidence="3">
    <location>
        <begin position="352"/>
        <end position="405"/>
    </location>
</feature>
<keyword evidence="4" id="KW-0378">Hydrolase</keyword>
<accession>A0A1H1W9Y8</accession>
<sequence length="445" mass="48357">MPPDPDWAYLDSPWPSAPVESSPVLVSPVESVGYAIDSALEAQHAGNRAMASQLAALAAVLNTSRAHLSVYLQPGGLAEPDAVELTARAAALDAALQLNLTPNQVRDRAYEGQLLQEKLPAFWELFQLGLTSYAHAQAAVQFANGLDEPDAVTEYDSTLAAAAPTLTPAAFRTKARVLQQRLLAEPPDARTARALTERRVWVEPAEDGMAWLHALISAPDAIRVKARLNSTARNVEKKQKQADRIAREAGTTRAPRRTRPQIRADLAVAWLAGDGTPTAAKVRPILLVPILSMLGTVGPDGELPVLHGYGPIDPATAARLFDDAPAFRRIGTDPISGEILDLDRTTYRPTKAQRDWLTVKYGRCARPGCDCDAATADIDHLREWARDHGPTDIRNLIPLCPPEHRLKTLTKIRISRDDGDSLTIHTPTGYSARYTPTAYPDDPAF</sequence>